<organism evidence="1 2">
    <name type="scientific">Aquiflexum gelatinilyticum</name>
    <dbReference type="NCBI Taxonomy" id="2961943"/>
    <lineage>
        <taxon>Bacteria</taxon>
        <taxon>Pseudomonadati</taxon>
        <taxon>Bacteroidota</taxon>
        <taxon>Cytophagia</taxon>
        <taxon>Cytophagales</taxon>
        <taxon>Cyclobacteriaceae</taxon>
        <taxon>Aquiflexum</taxon>
    </lineage>
</organism>
<name>A0A9X2T0L3_9BACT</name>
<reference evidence="1" key="1">
    <citation type="submission" date="2022-08" db="EMBL/GenBank/DDBJ databases">
        <authorList>
            <person name="Zhang D."/>
        </authorList>
    </citation>
    <scope>NUCLEOTIDE SEQUENCE</scope>
    <source>
        <strain evidence="1">XJ19-11</strain>
    </source>
</reference>
<sequence>MEANQEKTYLAVDDRWAIFGTNSIDEHIHKNVVKGVFDDTVPKEIIGDFKTIEYLQVYAYYHWPMMDEALSKGLRLLEMAIKLKAKELKIPLQNSGEKPKDKNFNQLTNEVCAEEPLIQLKETIHHLRNIRNILTHTDSNDFVGGTGDIVKRNLMRLVNLINDLFLAPEVLKSKLVLEKAERAVFVKNYLNRLTISPPFTKEHFMGIAEWAFEEKKYMDKLWENKIKGLPVISFKTDKNSH</sequence>
<evidence type="ECO:0000313" key="2">
    <source>
        <dbReference type="Proteomes" id="UP001142175"/>
    </source>
</evidence>
<comment type="caution">
    <text evidence="1">The sequence shown here is derived from an EMBL/GenBank/DDBJ whole genome shotgun (WGS) entry which is preliminary data.</text>
</comment>
<evidence type="ECO:0000313" key="1">
    <source>
        <dbReference type="EMBL" id="MCR9015723.1"/>
    </source>
</evidence>
<protein>
    <submittedName>
        <fullName evidence="1">Uncharacterized protein</fullName>
    </submittedName>
</protein>
<gene>
    <name evidence="1" type="ORF">NU887_11810</name>
</gene>
<keyword evidence="2" id="KW-1185">Reference proteome</keyword>
<dbReference type="AlphaFoldDB" id="A0A9X2T0L3"/>
<proteinExistence type="predicted"/>
<dbReference type="RefSeq" id="WP_258423586.1">
    <property type="nucleotide sequence ID" value="NZ_JANSUY010000010.1"/>
</dbReference>
<dbReference type="EMBL" id="JANSUY010000010">
    <property type="protein sequence ID" value="MCR9015723.1"/>
    <property type="molecule type" value="Genomic_DNA"/>
</dbReference>
<dbReference type="Proteomes" id="UP001142175">
    <property type="component" value="Unassembled WGS sequence"/>
</dbReference>
<accession>A0A9X2T0L3</accession>